<evidence type="ECO:0000313" key="1">
    <source>
        <dbReference type="EMBL" id="KFD45646.1"/>
    </source>
</evidence>
<keyword evidence="3" id="KW-1185">Reference proteome</keyword>
<name>A0A085LL00_9BILA</name>
<proteinExistence type="predicted"/>
<reference evidence="1 3" key="1">
    <citation type="journal article" date="2014" name="Nat. Genet.">
        <title>Genome and transcriptome of the porcine whipworm Trichuris suis.</title>
        <authorList>
            <person name="Jex A.R."/>
            <person name="Nejsum P."/>
            <person name="Schwarz E.M."/>
            <person name="Hu L."/>
            <person name="Young N.D."/>
            <person name="Hall R.S."/>
            <person name="Korhonen P.K."/>
            <person name="Liao S."/>
            <person name="Thamsborg S."/>
            <person name="Xia J."/>
            <person name="Xu P."/>
            <person name="Wang S."/>
            <person name="Scheerlinck J.P."/>
            <person name="Hofmann A."/>
            <person name="Sternberg P.W."/>
            <person name="Wang J."/>
            <person name="Gasser R.B."/>
        </authorList>
    </citation>
    <scope>NUCLEOTIDE SEQUENCE [LARGE SCALE GENOMIC DNA]</scope>
    <source>
        <strain evidence="2">DCEP-RM93F</strain>
        <strain evidence="1">DCEP-RM93M</strain>
    </source>
</reference>
<dbReference type="EMBL" id="KL363447">
    <property type="protein sequence ID" value="KFD45646.1"/>
    <property type="molecule type" value="Genomic_DNA"/>
</dbReference>
<protein>
    <submittedName>
        <fullName evidence="1">Uncharacterized protein</fullName>
    </submittedName>
</protein>
<organism evidence="1 3">
    <name type="scientific">Trichuris suis</name>
    <name type="common">pig whipworm</name>
    <dbReference type="NCBI Taxonomy" id="68888"/>
    <lineage>
        <taxon>Eukaryota</taxon>
        <taxon>Metazoa</taxon>
        <taxon>Ecdysozoa</taxon>
        <taxon>Nematoda</taxon>
        <taxon>Enoplea</taxon>
        <taxon>Dorylaimia</taxon>
        <taxon>Trichinellida</taxon>
        <taxon>Trichuridae</taxon>
        <taxon>Trichuris</taxon>
    </lineage>
</organism>
<sequence length="117" mass="13048">MKCRHPRKNRNSDSTKLHFHKKTICAGFRFTKPEDFWIAQVNCSANHTRKNTPHYRTGESKAGICPTWAIVLRDCGGDYTPAGAACLRRVFFPGKDVNICDVAADSRGPLAKSPDGR</sequence>
<dbReference type="EMBL" id="KL367604">
    <property type="protein sequence ID" value="KFD61990.1"/>
    <property type="molecule type" value="Genomic_DNA"/>
</dbReference>
<dbReference type="AlphaFoldDB" id="A0A085LL00"/>
<gene>
    <name evidence="1" type="ORF">M513_13481</name>
    <name evidence="2" type="ORF">M514_13481</name>
</gene>
<evidence type="ECO:0000313" key="2">
    <source>
        <dbReference type="EMBL" id="KFD61990.1"/>
    </source>
</evidence>
<dbReference type="Proteomes" id="UP000030764">
    <property type="component" value="Unassembled WGS sequence"/>
</dbReference>
<accession>A0A085LL00</accession>
<evidence type="ECO:0000313" key="3">
    <source>
        <dbReference type="Proteomes" id="UP000030764"/>
    </source>
</evidence>
<dbReference type="Proteomes" id="UP000030758">
    <property type="component" value="Unassembled WGS sequence"/>
</dbReference>